<feature type="compositionally biased region" description="Polar residues" evidence="1">
    <location>
        <begin position="145"/>
        <end position="170"/>
    </location>
</feature>
<reference evidence="2" key="1">
    <citation type="submission" date="2016-10" db="EMBL/GenBank/DDBJ databases">
        <title>Sequence of Gallionella enrichment culture.</title>
        <authorList>
            <person name="Poehlein A."/>
            <person name="Muehling M."/>
            <person name="Daniel R."/>
        </authorList>
    </citation>
    <scope>NUCLEOTIDE SEQUENCE</scope>
</reference>
<feature type="compositionally biased region" description="Polar residues" evidence="1">
    <location>
        <begin position="181"/>
        <end position="193"/>
    </location>
</feature>
<evidence type="ECO:0000256" key="1">
    <source>
        <dbReference type="SAM" id="MobiDB-lite"/>
    </source>
</evidence>
<protein>
    <submittedName>
        <fullName evidence="2">Uncharacterized protein</fullName>
    </submittedName>
</protein>
<comment type="caution">
    <text evidence="2">The sequence shown here is derived from an EMBL/GenBank/DDBJ whole genome shotgun (WGS) entry which is preliminary data.</text>
</comment>
<feature type="region of interest" description="Disordered" evidence="1">
    <location>
        <begin position="145"/>
        <end position="208"/>
    </location>
</feature>
<sequence>MMTTKTGKTAVKAKAKPVAAAEPQPDWAKLAVCPGVASAAAAEDFNRDMMPDLKLSDLIDEVKSSIKAVQSGDMSGMESMLVGQAQALQTVFVSLMRKAHGQEYMKNYGAFMTMALKAQAQSRATIQALAEVKYPRQVFITKQANISNGPQQVNNGTSHAAENQNEQSKLISGDTHATLDCSGTSAASGTNQELEAMGAINRPDNARG</sequence>
<dbReference type="AlphaFoldDB" id="A0A1J5PYA7"/>
<evidence type="ECO:0000313" key="2">
    <source>
        <dbReference type="EMBL" id="OIQ72548.1"/>
    </source>
</evidence>
<gene>
    <name evidence="2" type="ORF">GALL_458270</name>
</gene>
<proteinExistence type="predicted"/>
<dbReference type="EMBL" id="MLJW01003225">
    <property type="protein sequence ID" value="OIQ72548.1"/>
    <property type="molecule type" value="Genomic_DNA"/>
</dbReference>
<name>A0A1J5PYA7_9ZZZZ</name>
<organism evidence="2">
    <name type="scientific">mine drainage metagenome</name>
    <dbReference type="NCBI Taxonomy" id="410659"/>
    <lineage>
        <taxon>unclassified sequences</taxon>
        <taxon>metagenomes</taxon>
        <taxon>ecological metagenomes</taxon>
    </lineage>
</organism>
<accession>A0A1J5PYA7</accession>